<evidence type="ECO:0000256" key="6">
    <source>
        <dbReference type="SAM" id="MobiDB-lite"/>
    </source>
</evidence>
<dbReference type="InterPro" id="IPR019786">
    <property type="entry name" value="Zinc_finger_PHD-type_CS"/>
</dbReference>
<dbReference type="InterPro" id="IPR019787">
    <property type="entry name" value="Znf_PHD-finger"/>
</dbReference>
<sequence length="735" mass="81331">MVVSGRPLKRMKRRVTADLHNFFTFPEAAAPPTSYPLFPFRANVREFLSKHALLPPPSSLFPHLIAWQVLFRAGDLPDSVVCLDVIEEDVARSRSVYCDQCRVVETTWSLEKSNMDGREKRGWSDHPVCGKRYHFIIKADGIGIPNGNGNGFDIGIGGYHKPCICCGDMLHLSDSRCKSCNHVMTEDDVEEWIYHQLEDTANTHHLLHGVVHANGFGHLLRVNGREGGSRTLSGCHIMDFWDRLCKTLGVRKVSVMDVSRKFGLEYRLVHAIIKGCPWYGNWGYEFGAGSFGASANSYAVAVDTLSSLSLSTFMNSGQKRLQDTIAFYQSLSMNHGRELVNIRDLFSFLMSLIQKARKFSSGATYGAACNMHDAAADSAVLHRWTQGDVKRVEEAMMKVLRAVSGSKWVSCRTLRAAVWDRGSPDLLELCLKELAGKSASVGMVVVSRANPSSGAPEYRLEPGSTAASSGSTTTCDGSQVSNCPSVDFLLWDLRYLYESILHPNAVHLNDGQHTSTNDVTAAAAAQRLLDCKKFIKDYEKKKFPSGATSVRFEIAVSCEVELADQAELANAMPPPLEIIILPPDATVSDLKLEASRTFQDVYLMFRRFQAEELIDYSGVDDSTLVKLLLPGGSAEPVVVRVRGRCIGKSGPGRYRMERGDENWTMDCRCGAKDDDGERMLACDACSVWQHTRCSGIPDSESVPVRFVCCRCRSSNSTQMKEQDKDVDEVKAAGCY</sequence>
<keyword evidence="5" id="KW-0804">Transcription</keyword>
<dbReference type="Pfam" id="PF25565">
    <property type="entry name" value="Ubiquitin_At1g33420"/>
    <property type="match status" value="1"/>
</dbReference>
<dbReference type="Proteomes" id="UP000233551">
    <property type="component" value="Unassembled WGS sequence"/>
</dbReference>
<dbReference type="InterPro" id="IPR001965">
    <property type="entry name" value="Znf_PHD"/>
</dbReference>
<evidence type="ECO:0000256" key="5">
    <source>
        <dbReference type="ARBA" id="ARBA00023163"/>
    </source>
</evidence>
<protein>
    <recommendedName>
        <fullName evidence="7">Zinc finger PHD-type domain-containing protein</fullName>
    </recommendedName>
</protein>
<dbReference type="AlphaFoldDB" id="A0A2I0I8L5"/>
<dbReference type="EMBL" id="PGOL01003772">
    <property type="protein sequence ID" value="PKI39726.1"/>
    <property type="molecule type" value="Genomic_DNA"/>
</dbReference>
<dbReference type="InterPro" id="IPR011011">
    <property type="entry name" value="Znf_FYVE_PHD"/>
</dbReference>
<dbReference type="InterPro" id="IPR059080">
    <property type="entry name" value="WHD_PTC1"/>
</dbReference>
<evidence type="ECO:0000259" key="7">
    <source>
        <dbReference type="SMART" id="SM00249"/>
    </source>
</evidence>
<dbReference type="Pfam" id="PF00628">
    <property type="entry name" value="PHD"/>
    <property type="match status" value="1"/>
</dbReference>
<evidence type="ECO:0000256" key="1">
    <source>
        <dbReference type="ARBA" id="ARBA00022723"/>
    </source>
</evidence>
<gene>
    <name evidence="8" type="ORF">CRG98_039896</name>
</gene>
<accession>A0A2I0I8L5</accession>
<dbReference type="InterPro" id="IPR013083">
    <property type="entry name" value="Znf_RING/FYVE/PHD"/>
</dbReference>
<keyword evidence="9" id="KW-1185">Reference proteome</keyword>
<evidence type="ECO:0000256" key="3">
    <source>
        <dbReference type="ARBA" id="ARBA00022833"/>
    </source>
</evidence>
<keyword evidence="2" id="KW-0863">Zinc-finger</keyword>
<dbReference type="Gene3D" id="3.30.40.10">
    <property type="entry name" value="Zinc/RING finger domain, C3HC4 (zinc finger)"/>
    <property type="match status" value="1"/>
</dbReference>
<feature type="region of interest" description="Disordered" evidence="6">
    <location>
        <begin position="450"/>
        <end position="478"/>
    </location>
</feature>
<dbReference type="PROSITE" id="PS01359">
    <property type="entry name" value="ZF_PHD_1"/>
    <property type="match status" value="1"/>
</dbReference>
<dbReference type="GO" id="GO:0008270">
    <property type="term" value="F:zinc ion binding"/>
    <property type="evidence" value="ECO:0007669"/>
    <property type="project" value="UniProtKB-KW"/>
</dbReference>
<dbReference type="SUPFAM" id="SSF57903">
    <property type="entry name" value="FYVE/PHD zinc finger"/>
    <property type="match status" value="1"/>
</dbReference>
<dbReference type="PANTHER" id="PTHR46201">
    <property type="entry name" value="PHD FINGER PROTEIN MALE MEIOCYTE DEATH 1-RELATED"/>
    <property type="match status" value="1"/>
</dbReference>
<dbReference type="InterPro" id="IPR058054">
    <property type="entry name" value="Znf_MS1-like"/>
</dbReference>
<proteinExistence type="predicted"/>
<dbReference type="InterPro" id="IPR057765">
    <property type="entry name" value="MS1-like_ubiquitin"/>
</dbReference>
<dbReference type="CDD" id="cd15556">
    <property type="entry name" value="PHD_MMD1_like"/>
    <property type="match status" value="1"/>
</dbReference>
<evidence type="ECO:0000256" key="4">
    <source>
        <dbReference type="ARBA" id="ARBA00023015"/>
    </source>
</evidence>
<reference evidence="8 9" key="1">
    <citation type="submission" date="2017-11" db="EMBL/GenBank/DDBJ databases">
        <title>De-novo sequencing of pomegranate (Punica granatum L.) genome.</title>
        <authorList>
            <person name="Akparov Z."/>
            <person name="Amiraslanov A."/>
            <person name="Hajiyeva S."/>
            <person name="Abbasov M."/>
            <person name="Kaur K."/>
            <person name="Hamwieh A."/>
            <person name="Solovyev V."/>
            <person name="Salamov A."/>
            <person name="Braich B."/>
            <person name="Kosarev P."/>
            <person name="Mahmoud A."/>
            <person name="Hajiyev E."/>
            <person name="Babayeva S."/>
            <person name="Izzatullayeva V."/>
            <person name="Mammadov A."/>
            <person name="Mammadov A."/>
            <person name="Sharifova S."/>
            <person name="Ojaghi J."/>
            <person name="Eynullazada K."/>
            <person name="Bayramov B."/>
            <person name="Abdulazimova A."/>
            <person name="Shahmuradov I."/>
        </authorList>
    </citation>
    <scope>NUCLEOTIDE SEQUENCE [LARGE SCALE GENOMIC DNA]</scope>
    <source>
        <strain evidence="9">cv. AG2017</strain>
        <tissue evidence="8">Leaf</tissue>
    </source>
</reference>
<keyword evidence="1" id="KW-0479">Metal-binding</keyword>
<evidence type="ECO:0000313" key="9">
    <source>
        <dbReference type="Proteomes" id="UP000233551"/>
    </source>
</evidence>
<evidence type="ECO:0000313" key="8">
    <source>
        <dbReference type="EMBL" id="PKI39726.1"/>
    </source>
</evidence>
<name>A0A2I0I8L5_PUNGR</name>
<feature type="domain" description="Zinc finger PHD-type" evidence="7">
    <location>
        <begin position="666"/>
        <end position="712"/>
    </location>
</feature>
<evidence type="ECO:0000256" key="2">
    <source>
        <dbReference type="ARBA" id="ARBA00022771"/>
    </source>
</evidence>
<dbReference type="Pfam" id="PF25874">
    <property type="entry name" value="WHD_plant_repro"/>
    <property type="match status" value="1"/>
</dbReference>
<dbReference type="SMART" id="SM00249">
    <property type="entry name" value="PHD"/>
    <property type="match status" value="1"/>
</dbReference>
<organism evidence="8 9">
    <name type="scientific">Punica granatum</name>
    <name type="common">Pomegranate</name>
    <dbReference type="NCBI Taxonomy" id="22663"/>
    <lineage>
        <taxon>Eukaryota</taxon>
        <taxon>Viridiplantae</taxon>
        <taxon>Streptophyta</taxon>
        <taxon>Embryophyta</taxon>
        <taxon>Tracheophyta</taxon>
        <taxon>Spermatophyta</taxon>
        <taxon>Magnoliopsida</taxon>
        <taxon>eudicotyledons</taxon>
        <taxon>Gunneridae</taxon>
        <taxon>Pentapetalae</taxon>
        <taxon>rosids</taxon>
        <taxon>malvids</taxon>
        <taxon>Myrtales</taxon>
        <taxon>Lythraceae</taxon>
        <taxon>Punica</taxon>
    </lineage>
</organism>
<dbReference type="STRING" id="22663.A0A2I0I8L5"/>
<dbReference type="PANTHER" id="PTHR46201:SF3">
    <property type="entry name" value="OS01G0877500 PROTEIN"/>
    <property type="match status" value="1"/>
</dbReference>
<keyword evidence="3" id="KW-0862">Zinc</keyword>
<keyword evidence="4" id="KW-0805">Transcription regulation</keyword>
<feature type="compositionally biased region" description="Low complexity" evidence="6">
    <location>
        <begin position="463"/>
        <end position="474"/>
    </location>
</feature>
<comment type="caution">
    <text evidence="8">The sequence shown here is derived from an EMBL/GenBank/DDBJ whole genome shotgun (WGS) entry which is preliminary data.</text>
</comment>